<dbReference type="GO" id="GO:0007165">
    <property type="term" value="P:signal transduction"/>
    <property type="evidence" value="ECO:0007669"/>
    <property type="project" value="InterPro"/>
</dbReference>
<organism evidence="2 3">
    <name type="scientific">Candidatus Gallimonas intestinavium</name>
    <dbReference type="NCBI Taxonomy" id="2838603"/>
    <lineage>
        <taxon>Bacteria</taxon>
        <taxon>Bacillati</taxon>
        <taxon>Bacillota</taxon>
        <taxon>Clostridia</taxon>
        <taxon>Candidatus Gallimonas</taxon>
    </lineage>
</organism>
<name>A0A9D2G6P9_9FIRM</name>
<keyword evidence="2" id="KW-0675">Receptor</keyword>
<dbReference type="Gene3D" id="3.40.630.30">
    <property type="match status" value="1"/>
</dbReference>
<dbReference type="SUPFAM" id="SSF52200">
    <property type="entry name" value="Toll/Interleukin receptor TIR domain"/>
    <property type="match status" value="1"/>
</dbReference>
<dbReference type="InterPro" id="IPR035897">
    <property type="entry name" value="Toll_tir_struct_dom_sf"/>
</dbReference>
<dbReference type="AlphaFoldDB" id="A0A9D2G6P9"/>
<dbReference type="PROSITE" id="PS50104">
    <property type="entry name" value="TIR"/>
    <property type="match status" value="1"/>
</dbReference>
<reference evidence="2" key="2">
    <citation type="submission" date="2021-04" db="EMBL/GenBank/DDBJ databases">
        <authorList>
            <person name="Gilroy R."/>
        </authorList>
    </citation>
    <scope>NUCLEOTIDE SEQUENCE</scope>
    <source>
        <strain evidence="2">ChiW7-2402</strain>
    </source>
</reference>
<evidence type="ECO:0000259" key="1">
    <source>
        <dbReference type="PROSITE" id="PS50104"/>
    </source>
</evidence>
<dbReference type="InterPro" id="IPR000157">
    <property type="entry name" value="TIR_dom"/>
</dbReference>
<comment type="caution">
    <text evidence="2">The sequence shown here is derived from an EMBL/GenBank/DDBJ whole genome shotgun (WGS) entry which is preliminary data.</text>
</comment>
<gene>
    <name evidence="2" type="ORF">H9964_06185</name>
</gene>
<evidence type="ECO:0000313" key="3">
    <source>
        <dbReference type="Proteomes" id="UP000824102"/>
    </source>
</evidence>
<dbReference type="SUPFAM" id="SSF55729">
    <property type="entry name" value="Acyl-CoA N-acyltransferases (Nat)"/>
    <property type="match status" value="1"/>
</dbReference>
<sequence length="352" mass="39477">MSGLYKYDLFISYATENADIAHYVVDKIEKRGKACFIAPRDIRSGADYASEIVRGISNSLAVLLIFSSESDKSAYVLREVNSAVSRNKTIVPLRIENFLPSEAMEFYLGPTHWLDAFPQVLDTHLDSICSILTGLAAKSGDVSVQKIRFEGLHIVSVADLLAAGWTKKQVALREIELDYLCISPEEYEMNDLTEGVLEDWVDSIRESADVSCAVIKDDQMIGYCDFYPVETESFEKLRSGEAMIRADMIALYSFGGQFDAYIAMIAVDPDHASQDVYMKVFDWIFERLETWRKDGIEICRIGISVYQPLLEKFVKSFGFECVGTNPAGGKVYVTDAAKLASNGLYQRRRNLG</sequence>
<dbReference type="Pfam" id="PF13676">
    <property type="entry name" value="TIR_2"/>
    <property type="match status" value="1"/>
</dbReference>
<evidence type="ECO:0000313" key="2">
    <source>
        <dbReference type="EMBL" id="HIZ73150.1"/>
    </source>
</evidence>
<dbReference type="Gene3D" id="3.40.50.10140">
    <property type="entry name" value="Toll/interleukin-1 receptor homology (TIR) domain"/>
    <property type="match status" value="1"/>
</dbReference>
<feature type="domain" description="TIR" evidence="1">
    <location>
        <begin position="5"/>
        <end position="146"/>
    </location>
</feature>
<dbReference type="InterPro" id="IPR016181">
    <property type="entry name" value="Acyl_CoA_acyltransferase"/>
</dbReference>
<accession>A0A9D2G6P9</accession>
<dbReference type="EMBL" id="DXBB01000086">
    <property type="protein sequence ID" value="HIZ73150.1"/>
    <property type="molecule type" value="Genomic_DNA"/>
</dbReference>
<reference evidence="2" key="1">
    <citation type="journal article" date="2021" name="PeerJ">
        <title>Extensive microbial diversity within the chicken gut microbiome revealed by metagenomics and culture.</title>
        <authorList>
            <person name="Gilroy R."/>
            <person name="Ravi A."/>
            <person name="Getino M."/>
            <person name="Pursley I."/>
            <person name="Horton D.L."/>
            <person name="Alikhan N.F."/>
            <person name="Baker D."/>
            <person name="Gharbi K."/>
            <person name="Hall N."/>
            <person name="Watson M."/>
            <person name="Adriaenssens E.M."/>
            <person name="Foster-Nyarko E."/>
            <person name="Jarju S."/>
            <person name="Secka A."/>
            <person name="Antonio M."/>
            <person name="Oren A."/>
            <person name="Chaudhuri R.R."/>
            <person name="La Ragione R."/>
            <person name="Hildebrand F."/>
            <person name="Pallen M.J."/>
        </authorList>
    </citation>
    <scope>NUCLEOTIDE SEQUENCE</scope>
    <source>
        <strain evidence="2">ChiW7-2402</strain>
    </source>
</reference>
<protein>
    <submittedName>
        <fullName evidence="2">Toll/interleukin-1 receptor domain-containing protein</fullName>
    </submittedName>
</protein>
<proteinExistence type="predicted"/>
<dbReference type="Proteomes" id="UP000824102">
    <property type="component" value="Unassembled WGS sequence"/>
</dbReference>